<dbReference type="GO" id="GO:0061693">
    <property type="term" value="F:alpha-D-ribose 1-methylphosphonate 5-triphosphate synthase activity"/>
    <property type="evidence" value="ECO:0007669"/>
    <property type="project" value="UniProtKB-EC"/>
</dbReference>
<dbReference type="AlphaFoldDB" id="A0A7W6FTP1"/>
<gene>
    <name evidence="1" type="ORF">GGR05_001366</name>
</gene>
<keyword evidence="2" id="KW-1185">Reference proteome</keyword>
<protein>
    <submittedName>
        <fullName evidence="1">Alpha-D-ribose 1-methylphosphonate 5-triphosphate synthase subunit PhnG</fullName>
        <ecNumber evidence="1">2.7.8.37</ecNumber>
    </submittedName>
</protein>
<dbReference type="InterPro" id="IPR009609">
    <property type="entry name" value="Phosphonate_metab_PhnG"/>
</dbReference>
<dbReference type="RefSeq" id="WP_090959620.1">
    <property type="nucleotide sequence ID" value="NZ_FOOA01000002.1"/>
</dbReference>
<sequence>MPQTATPSHMRTEDARKRAINALALAPRSFLKDRFAGFAKEVPPALPVRGPEVGLVMLRGRAGGGGAAFNLGEASVCRATVRLATGEVGHAMILGRDTETARIAAHLDALWQTDAWRDRIETEIVTPALAADAEALERRAEETEATRVDFFTVARGED</sequence>
<name>A0A7W6FTP1_9HYPH</name>
<dbReference type="NCBIfam" id="TIGR03293">
    <property type="entry name" value="PhnG_redo"/>
    <property type="match status" value="1"/>
</dbReference>
<dbReference type="EMBL" id="JACIDO010000002">
    <property type="protein sequence ID" value="MBB3935238.1"/>
    <property type="molecule type" value="Genomic_DNA"/>
</dbReference>
<organism evidence="1 2">
    <name type="scientific">Aureimonas phyllosphaerae</name>
    <dbReference type="NCBI Taxonomy" id="1166078"/>
    <lineage>
        <taxon>Bacteria</taxon>
        <taxon>Pseudomonadati</taxon>
        <taxon>Pseudomonadota</taxon>
        <taxon>Alphaproteobacteria</taxon>
        <taxon>Hyphomicrobiales</taxon>
        <taxon>Aurantimonadaceae</taxon>
        <taxon>Aureimonas</taxon>
    </lineage>
</organism>
<dbReference type="OrthoDB" id="530475at2"/>
<dbReference type="GO" id="GO:0019634">
    <property type="term" value="P:organic phosphonate metabolic process"/>
    <property type="evidence" value="ECO:0007669"/>
    <property type="project" value="InterPro"/>
</dbReference>
<reference evidence="1 2" key="1">
    <citation type="submission" date="2020-08" db="EMBL/GenBank/DDBJ databases">
        <title>Genomic Encyclopedia of Type Strains, Phase IV (KMG-IV): sequencing the most valuable type-strain genomes for metagenomic binning, comparative biology and taxonomic classification.</title>
        <authorList>
            <person name="Goeker M."/>
        </authorList>
    </citation>
    <scope>NUCLEOTIDE SEQUENCE [LARGE SCALE GENOMIC DNA]</scope>
    <source>
        <strain evidence="1 2">DSM 25024</strain>
    </source>
</reference>
<comment type="caution">
    <text evidence="1">The sequence shown here is derived from an EMBL/GenBank/DDBJ whole genome shotgun (WGS) entry which is preliminary data.</text>
</comment>
<keyword evidence="1" id="KW-0808">Transferase</keyword>
<accession>A0A7W6FTP1</accession>
<evidence type="ECO:0000313" key="1">
    <source>
        <dbReference type="EMBL" id="MBB3935238.1"/>
    </source>
</evidence>
<dbReference type="GO" id="GO:0015716">
    <property type="term" value="P:organic phosphonate transport"/>
    <property type="evidence" value="ECO:0007669"/>
    <property type="project" value="InterPro"/>
</dbReference>
<evidence type="ECO:0000313" key="2">
    <source>
        <dbReference type="Proteomes" id="UP000531216"/>
    </source>
</evidence>
<dbReference type="EC" id="2.7.8.37" evidence="1"/>
<dbReference type="Proteomes" id="UP000531216">
    <property type="component" value="Unassembled WGS sequence"/>
</dbReference>
<dbReference type="Pfam" id="PF06754">
    <property type="entry name" value="PhnG"/>
    <property type="match status" value="1"/>
</dbReference>
<proteinExistence type="predicted"/>